<protein>
    <submittedName>
        <fullName evidence="2">Uncharacterized protein</fullName>
    </submittedName>
</protein>
<sequence length="85" mass="9042">MSTTASHLKKIPQPPPASTPLALLHYVVFGVSGLAIGQMGWQLLSGPWSSFKHITAGLLLSLVPVVVIAVWSLCLFGIAQHVQLN</sequence>
<accession>A0ABZ0DCC3</accession>
<feature type="transmembrane region" description="Helical" evidence="1">
    <location>
        <begin position="21"/>
        <end position="41"/>
    </location>
</feature>
<keyword evidence="1" id="KW-1133">Transmembrane helix</keyword>
<name>A0ABZ0DCC3_9XANT</name>
<keyword evidence="1" id="KW-0812">Transmembrane</keyword>
<reference evidence="2 3" key="1">
    <citation type="submission" date="2022-08" db="EMBL/GenBank/DDBJ databases">
        <title>Whole genome sequencing-based tracing of a 2022 introduction and outbreak of Xanthomonas hortorum pv. pelargonii.</title>
        <authorList>
            <person name="Iruegas-Bocardo F."/>
            <person name="Weisberg A.K."/>
            <person name="Riutta E.R."/>
            <person name="Kilday K."/>
            <person name="Bonkowski J.C."/>
            <person name="Creswell T."/>
            <person name="Daughtrey M.L."/>
            <person name="Rane K."/>
            <person name="Grunwald N.J."/>
            <person name="Chang J.H."/>
            <person name="Putnam M.L."/>
        </authorList>
    </citation>
    <scope>NUCLEOTIDE SEQUENCE [LARGE SCALE GENOMIC DNA]</scope>
    <source>
        <strain evidence="2 3">22-325</strain>
    </source>
</reference>
<feature type="transmembrane region" description="Helical" evidence="1">
    <location>
        <begin position="53"/>
        <end position="79"/>
    </location>
</feature>
<dbReference type="EMBL" id="CP103840">
    <property type="protein sequence ID" value="WOB27746.1"/>
    <property type="molecule type" value="Genomic_DNA"/>
</dbReference>
<dbReference type="RefSeq" id="WP_316691576.1">
    <property type="nucleotide sequence ID" value="NZ_CP103837.1"/>
</dbReference>
<evidence type="ECO:0000256" key="1">
    <source>
        <dbReference type="SAM" id="Phobius"/>
    </source>
</evidence>
<dbReference type="Proteomes" id="UP001304534">
    <property type="component" value="Chromosome"/>
</dbReference>
<keyword evidence="1" id="KW-0472">Membrane</keyword>
<proteinExistence type="predicted"/>
<evidence type="ECO:0000313" key="2">
    <source>
        <dbReference type="EMBL" id="WOB27746.1"/>
    </source>
</evidence>
<organism evidence="2 3">
    <name type="scientific">Xanthomonas dyei</name>
    <dbReference type="NCBI Taxonomy" id="743699"/>
    <lineage>
        <taxon>Bacteria</taxon>
        <taxon>Pseudomonadati</taxon>
        <taxon>Pseudomonadota</taxon>
        <taxon>Gammaproteobacteria</taxon>
        <taxon>Lysobacterales</taxon>
        <taxon>Lysobacteraceae</taxon>
        <taxon>Xanthomonas</taxon>
    </lineage>
</organism>
<dbReference type="GeneID" id="95583688"/>
<keyword evidence="3" id="KW-1185">Reference proteome</keyword>
<gene>
    <name evidence="2" type="ORF">NYR99_07410</name>
</gene>
<evidence type="ECO:0000313" key="3">
    <source>
        <dbReference type="Proteomes" id="UP001304534"/>
    </source>
</evidence>